<keyword evidence="1" id="KW-0732">Signal</keyword>
<dbReference type="SUPFAM" id="SSF51261">
    <property type="entry name" value="Duplicated hybrid motif"/>
    <property type="match status" value="1"/>
</dbReference>
<keyword evidence="3" id="KW-1133">Transmembrane helix</keyword>
<feature type="domain" description="M23ase beta-sheet core" evidence="4">
    <location>
        <begin position="176"/>
        <end position="271"/>
    </location>
</feature>
<evidence type="ECO:0000256" key="3">
    <source>
        <dbReference type="SAM" id="Phobius"/>
    </source>
</evidence>
<dbReference type="Pfam" id="PF01551">
    <property type="entry name" value="Peptidase_M23"/>
    <property type="match status" value="1"/>
</dbReference>
<dbReference type="Gene3D" id="2.70.70.10">
    <property type="entry name" value="Glucose Permease (Domain IIA)"/>
    <property type="match status" value="1"/>
</dbReference>
<keyword evidence="2" id="KW-0175">Coiled coil</keyword>
<dbReference type="AlphaFoldDB" id="A0A3B1D030"/>
<reference evidence="5" key="1">
    <citation type="submission" date="2018-06" db="EMBL/GenBank/DDBJ databases">
        <authorList>
            <person name="Zhirakovskaya E."/>
        </authorList>
    </citation>
    <scope>NUCLEOTIDE SEQUENCE</scope>
</reference>
<dbReference type="PANTHER" id="PTHR21666:SF289">
    <property type="entry name" value="L-ALA--D-GLU ENDOPEPTIDASE"/>
    <property type="match status" value="1"/>
</dbReference>
<dbReference type="InterPro" id="IPR016047">
    <property type="entry name" value="M23ase_b-sheet_dom"/>
</dbReference>
<dbReference type="CDD" id="cd12797">
    <property type="entry name" value="M23_peptidase"/>
    <property type="match status" value="1"/>
</dbReference>
<sequence length="277" mass="31251">MSIFNFENLKKSSFYITPSFPTLDTKRYKINFFELTAYILIFIVIIALLVTLVLTFTPAKQIVLTFEQEKLQLQSERIKDLESKVVLLTRELNKIAKIDKRLNYALTLAKTDSLDSTAAIYDSLRKSKGNRIPAGGSIFYVVEKFFESHDEQKKNEVYFIKPIEGIIGKKFAPDKGHIGMDFSVKDGTPVIAAASGTVIFADYTTKNGYVMIIQHANDYLSFYKHCSALLKTARDHVIQGETIALSGNTGINTTGAHLHFEIWKNAKPIDPEKLIIN</sequence>
<keyword evidence="3" id="KW-0812">Transmembrane</keyword>
<evidence type="ECO:0000259" key="4">
    <source>
        <dbReference type="Pfam" id="PF01551"/>
    </source>
</evidence>
<dbReference type="InterPro" id="IPR011055">
    <property type="entry name" value="Dup_hybrid_motif"/>
</dbReference>
<feature type="coiled-coil region" evidence="2">
    <location>
        <begin position="64"/>
        <end position="98"/>
    </location>
</feature>
<dbReference type="EMBL" id="UOGD01000287">
    <property type="protein sequence ID" value="VAX24965.1"/>
    <property type="molecule type" value="Genomic_DNA"/>
</dbReference>
<evidence type="ECO:0000256" key="1">
    <source>
        <dbReference type="ARBA" id="ARBA00022729"/>
    </source>
</evidence>
<accession>A0A3B1D030</accession>
<gene>
    <name evidence="5" type="ORF">MNBD_IGNAVI01-2139</name>
</gene>
<organism evidence="5">
    <name type="scientific">hydrothermal vent metagenome</name>
    <dbReference type="NCBI Taxonomy" id="652676"/>
    <lineage>
        <taxon>unclassified sequences</taxon>
        <taxon>metagenomes</taxon>
        <taxon>ecological metagenomes</taxon>
    </lineage>
</organism>
<evidence type="ECO:0000313" key="5">
    <source>
        <dbReference type="EMBL" id="VAX24965.1"/>
    </source>
</evidence>
<dbReference type="PANTHER" id="PTHR21666">
    <property type="entry name" value="PEPTIDASE-RELATED"/>
    <property type="match status" value="1"/>
</dbReference>
<dbReference type="GO" id="GO:0004222">
    <property type="term" value="F:metalloendopeptidase activity"/>
    <property type="evidence" value="ECO:0007669"/>
    <property type="project" value="TreeGrafter"/>
</dbReference>
<feature type="transmembrane region" description="Helical" evidence="3">
    <location>
        <begin position="35"/>
        <end position="56"/>
    </location>
</feature>
<evidence type="ECO:0000256" key="2">
    <source>
        <dbReference type="SAM" id="Coils"/>
    </source>
</evidence>
<name>A0A3B1D030_9ZZZZ</name>
<protein>
    <recommendedName>
        <fullName evidence="4">M23ase beta-sheet core domain-containing protein</fullName>
    </recommendedName>
</protein>
<proteinExistence type="predicted"/>
<keyword evidence="3" id="KW-0472">Membrane</keyword>
<dbReference type="InterPro" id="IPR050570">
    <property type="entry name" value="Cell_wall_metabolism_enzyme"/>
</dbReference>